<dbReference type="PROSITE" id="PS50887">
    <property type="entry name" value="GGDEF"/>
    <property type="match status" value="1"/>
</dbReference>
<evidence type="ECO:0000256" key="1">
    <source>
        <dbReference type="ARBA" id="ARBA00051114"/>
    </source>
</evidence>
<dbReference type="Gene3D" id="3.30.450.20">
    <property type="entry name" value="PAS domain"/>
    <property type="match status" value="1"/>
</dbReference>
<dbReference type="PROSITE" id="PS50112">
    <property type="entry name" value="PAS"/>
    <property type="match status" value="1"/>
</dbReference>
<dbReference type="PROSITE" id="PS50113">
    <property type="entry name" value="PAC"/>
    <property type="match status" value="1"/>
</dbReference>
<dbReference type="InterPro" id="IPR000014">
    <property type="entry name" value="PAS"/>
</dbReference>
<evidence type="ECO:0000313" key="7">
    <source>
        <dbReference type="EMBL" id="CRH05562.1"/>
    </source>
</evidence>
<dbReference type="PANTHER" id="PTHR44757">
    <property type="entry name" value="DIGUANYLATE CYCLASE DGCP"/>
    <property type="match status" value="1"/>
</dbReference>
<dbReference type="InterPro" id="IPR035965">
    <property type="entry name" value="PAS-like_dom_sf"/>
</dbReference>
<dbReference type="SMART" id="SM00052">
    <property type="entry name" value="EAL"/>
    <property type="match status" value="1"/>
</dbReference>
<dbReference type="Pfam" id="PF00563">
    <property type="entry name" value="EAL"/>
    <property type="match status" value="1"/>
</dbReference>
<dbReference type="PANTHER" id="PTHR44757:SF2">
    <property type="entry name" value="BIOFILM ARCHITECTURE MAINTENANCE PROTEIN MBAA"/>
    <property type="match status" value="1"/>
</dbReference>
<dbReference type="InterPro" id="IPR000700">
    <property type="entry name" value="PAS-assoc_C"/>
</dbReference>
<feature type="transmembrane region" description="Helical" evidence="2">
    <location>
        <begin position="12"/>
        <end position="34"/>
    </location>
</feature>
<dbReference type="SUPFAM" id="SSF141868">
    <property type="entry name" value="EAL domain-like"/>
    <property type="match status" value="1"/>
</dbReference>
<accession>A0A1S7LF12</accession>
<reference evidence="7" key="1">
    <citation type="submission" date="2015-04" db="EMBL/GenBank/DDBJ databases">
        <authorList>
            <person name="Syromyatnikov M.Y."/>
            <person name="Popov V.N."/>
        </authorList>
    </citation>
    <scope>NUCLEOTIDE SEQUENCE</scope>
    <source>
        <strain evidence="7">MO-1</strain>
    </source>
</reference>
<dbReference type="CDD" id="cd01948">
    <property type="entry name" value="EAL"/>
    <property type="match status" value="1"/>
</dbReference>
<feature type="domain" description="PAS" evidence="3">
    <location>
        <begin position="216"/>
        <end position="262"/>
    </location>
</feature>
<evidence type="ECO:0000259" key="4">
    <source>
        <dbReference type="PROSITE" id="PS50113"/>
    </source>
</evidence>
<dbReference type="InterPro" id="IPR052155">
    <property type="entry name" value="Biofilm_reg_signaling"/>
</dbReference>
<dbReference type="CDD" id="cd01949">
    <property type="entry name" value="GGDEF"/>
    <property type="match status" value="1"/>
</dbReference>
<organism evidence="7">
    <name type="scientific">Magnetococcus massalia (strain MO-1)</name>
    <dbReference type="NCBI Taxonomy" id="451514"/>
    <lineage>
        <taxon>Bacteria</taxon>
        <taxon>Pseudomonadati</taxon>
        <taxon>Pseudomonadota</taxon>
        <taxon>Magnetococcia</taxon>
        <taxon>Magnetococcales</taxon>
        <taxon>Magnetococcaceae</taxon>
        <taxon>Magnetococcus</taxon>
    </lineage>
</organism>
<dbReference type="InterPro" id="IPR000160">
    <property type="entry name" value="GGDEF_dom"/>
</dbReference>
<evidence type="ECO:0000259" key="3">
    <source>
        <dbReference type="PROSITE" id="PS50112"/>
    </source>
</evidence>
<keyword evidence="7" id="KW-0548">Nucleotidyltransferase</keyword>
<dbReference type="NCBIfam" id="TIGR00254">
    <property type="entry name" value="GGDEF"/>
    <property type="match status" value="1"/>
</dbReference>
<dbReference type="SMART" id="SM00267">
    <property type="entry name" value="GGDEF"/>
    <property type="match status" value="1"/>
</dbReference>
<feature type="transmembrane region" description="Helical" evidence="2">
    <location>
        <begin position="184"/>
        <end position="206"/>
    </location>
</feature>
<proteinExistence type="predicted"/>
<dbReference type="PROSITE" id="PS50883">
    <property type="entry name" value="EAL"/>
    <property type="match status" value="1"/>
</dbReference>
<dbReference type="CDD" id="cd00130">
    <property type="entry name" value="PAS"/>
    <property type="match status" value="1"/>
</dbReference>
<dbReference type="EC" id="2.7.7.65" evidence="7"/>
<dbReference type="SUPFAM" id="SSF55785">
    <property type="entry name" value="PYP-like sensor domain (PAS domain)"/>
    <property type="match status" value="1"/>
</dbReference>
<dbReference type="InterPro" id="IPR035919">
    <property type="entry name" value="EAL_sf"/>
</dbReference>
<dbReference type="AlphaFoldDB" id="A0A1S7LF12"/>
<protein>
    <submittedName>
        <fullName evidence="7">Putative Diguanylate cyclase</fullName>
        <ecNumber evidence="7">2.7.7.65</ecNumber>
    </submittedName>
</protein>
<sequence>MINFSQDNRWPNLLMLIMAIVAMIVGGISVFTLYHTAFKIQRERLVDTAKSRARLMESVGRFNIAHPAKGYESGPFQATIKQIREAHKEFSGFGDTGEFTLAKREEDQIVFVLSHRHGDLEKPRPVSFAAKLAEPMRRALSGHSGTVVGLDYRGEKVLAAYEPVAVLGLGVVAKIDLDEIRAPFIRATLIVAGVAGMMIIIGVGLFSRITAPLLQRLKLTQKAVESVSEAIIITNTQGLTIDINPAYEQLTGYSRADVLGRNPNISQSGRHDHTFYEKMWQSLAENGSWEGEIWDRRKNGDIFPKWLTINVIKNAMGRVENYVGVFTDITEKKATEEKLRSLAFYDQLTLLANRSLFTEHVEMAIAASKRSQHPFALMYLDLDRFKQVNDTLGHAAGDELLCEVAERMRRNVRSIDTVARLGGDEFGLILTEIHSSEEVAHLAQQLIDAISQPVALKEREVQVGASIGITLYPEDGDTPALLSKHADIAMYQAKEAGRNGYQLFSQKLQQQIETRVTLEENLRQATELNQLQLHYQPKVCPETNQILGVESLVRWQPTTGPMVSPADFIPVAEETGLIVPMGEWILKTACLQTVQWSKSSTCPVKMAVNLSARQFREPNLIQMVKQTVDETGIPPECLELELTESMVMGNVDEAVEIMHCLRDLGLTLAMDDFGTGYSSLSYLKRFPINTLKIDQSFVRELQADGEDGAIVEAVISMAKSLHLNVVAEGVETAEQLAFLKERGCGMVQGYFYSKPLPEDKIAPLIQHGFL</sequence>
<dbReference type="CDD" id="cd18774">
    <property type="entry name" value="PDC2_HK_sensor"/>
    <property type="match status" value="1"/>
</dbReference>
<comment type="catalytic activity">
    <reaction evidence="1">
        <text>3',3'-c-di-GMP + H2O = 5'-phosphoguanylyl(3'-&gt;5')guanosine + H(+)</text>
        <dbReference type="Rhea" id="RHEA:24902"/>
        <dbReference type="ChEBI" id="CHEBI:15377"/>
        <dbReference type="ChEBI" id="CHEBI:15378"/>
        <dbReference type="ChEBI" id="CHEBI:58754"/>
        <dbReference type="ChEBI" id="CHEBI:58805"/>
        <dbReference type="EC" id="3.1.4.52"/>
    </reaction>
    <physiologicalReaction direction="left-to-right" evidence="1">
        <dbReference type="Rhea" id="RHEA:24903"/>
    </physiologicalReaction>
</comment>
<dbReference type="SUPFAM" id="SSF55073">
    <property type="entry name" value="Nucleotide cyclase"/>
    <property type="match status" value="1"/>
</dbReference>
<evidence type="ECO:0000259" key="6">
    <source>
        <dbReference type="PROSITE" id="PS50887"/>
    </source>
</evidence>
<dbReference type="Pfam" id="PF13426">
    <property type="entry name" value="PAS_9"/>
    <property type="match status" value="1"/>
</dbReference>
<feature type="domain" description="EAL" evidence="5">
    <location>
        <begin position="515"/>
        <end position="769"/>
    </location>
</feature>
<feature type="domain" description="GGDEF" evidence="6">
    <location>
        <begin position="373"/>
        <end position="506"/>
    </location>
</feature>
<dbReference type="Pfam" id="PF00990">
    <property type="entry name" value="GGDEF"/>
    <property type="match status" value="1"/>
</dbReference>
<dbReference type="FunFam" id="3.20.20.450:FF:000001">
    <property type="entry name" value="Cyclic di-GMP phosphodiesterase yahA"/>
    <property type="match status" value="1"/>
</dbReference>
<keyword evidence="2" id="KW-0812">Transmembrane</keyword>
<dbReference type="FunFam" id="3.30.70.270:FF:000001">
    <property type="entry name" value="Diguanylate cyclase domain protein"/>
    <property type="match status" value="1"/>
</dbReference>
<keyword evidence="2" id="KW-0472">Membrane</keyword>
<keyword evidence="2" id="KW-1133">Transmembrane helix</keyword>
<dbReference type="SMART" id="SM00086">
    <property type="entry name" value="PAC"/>
    <property type="match status" value="1"/>
</dbReference>
<dbReference type="GO" id="GO:0071111">
    <property type="term" value="F:cyclic-guanylate-specific phosphodiesterase activity"/>
    <property type="evidence" value="ECO:0007669"/>
    <property type="project" value="UniProtKB-EC"/>
</dbReference>
<dbReference type="InterPro" id="IPR001633">
    <property type="entry name" value="EAL_dom"/>
</dbReference>
<dbReference type="NCBIfam" id="TIGR00229">
    <property type="entry name" value="sensory_box"/>
    <property type="match status" value="1"/>
</dbReference>
<dbReference type="InterPro" id="IPR029787">
    <property type="entry name" value="Nucleotide_cyclase"/>
</dbReference>
<evidence type="ECO:0000259" key="5">
    <source>
        <dbReference type="PROSITE" id="PS50883"/>
    </source>
</evidence>
<dbReference type="EMBL" id="LO017727">
    <property type="protein sequence ID" value="CRH05562.1"/>
    <property type="molecule type" value="Genomic_DNA"/>
</dbReference>
<dbReference type="Gene3D" id="3.20.20.450">
    <property type="entry name" value="EAL domain"/>
    <property type="match status" value="1"/>
</dbReference>
<dbReference type="GO" id="GO:0071732">
    <property type="term" value="P:cellular response to nitric oxide"/>
    <property type="evidence" value="ECO:0007669"/>
    <property type="project" value="UniProtKB-ARBA"/>
</dbReference>
<keyword evidence="7" id="KW-0808">Transferase</keyword>
<feature type="domain" description="PAC" evidence="4">
    <location>
        <begin position="289"/>
        <end position="341"/>
    </location>
</feature>
<dbReference type="GO" id="GO:0052621">
    <property type="term" value="F:diguanylate cyclase activity"/>
    <property type="evidence" value="ECO:0007669"/>
    <property type="project" value="UniProtKB-EC"/>
</dbReference>
<dbReference type="InterPro" id="IPR043128">
    <property type="entry name" value="Rev_trsase/Diguanyl_cyclase"/>
</dbReference>
<dbReference type="Gene3D" id="3.30.70.270">
    <property type="match status" value="1"/>
</dbReference>
<evidence type="ECO:0000256" key="2">
    <source>
        <dbReference type="SAM" id="Phobius"/>
    </source>
</evidence>
<name>A0A1S7LF12_MAGMO</name>
<gene>
    <name evidence="7" type="ORF">MAGMO_1372</name>
</gene>
<dbReference type="SMART" id="SM00091">
    <property type="entry name" value="PAS"/>
    <property type="match status" value="1"/>
</dbReference>
<dbReference type="InterPro" id="IPR001610">
    <property type="entry name" value="PAC"/>
</dbReference>